<comment type="caution">
    <text evidence="1">The sequence shown here is derived from an EMBL/GenBank/DDBJ whole genome shotgun (WGS) entry which is preliminary data.</text>
</comment>
<name>A0A1F4U974_UNCW3</name>
<protein>
    <submittedName>
        <fullName evidence="1">Uncharacterized protein</fullName>
    </submittedName>
</protein>
<dbReference type="Proteomes" id="UP000177025">
    <property type="component" value="Unassembled WGS sequence"/>
</dbReference>
<gene>
    <name evidence="1" type="ORF">A2Y85_07545</name>
</gene>
<reference evidence="1 2" key="1">
    <citation type="journal article" date="2016" name="Nat. Commun.">
        <title>Thousands of microbial genomes shed light on interconnected biogeochemical processes in an aquifer system.</title>
        <authorList>
            <person name="Anantharaman K."/>
            <person name="Brown C.T."/>
            <person name="Hug L.A."/>
            <person name="Sharon I."/>
            <person name="Castelle C.J."/>
            <person name="Probst A.J."/>
            <person name="Thomas B.C."/>
            <person name="Singh A."/>
            <person name="Wilkins M.J."/>
            <person name="Karaoz U."/>
            <person name="Brodie E.L."/>
            <person name="Williams K.H."/>
            <person name="Hubbard S.S."/>
            <person name="Banfield J.F."/>
        </authorList>
    </citation>
    <scope>NUCLEOTIDE SEQUENCE [LARGE SCALE GENOMIC DNA]</scope>
</reference>
<evidence type="ECO:0000313" key="1">
    <source>
        <dbReference type="EMBL" id="OGC41485.1"/>
    </source>
</evidence>
<dbReference type="Gene3D" id="2.40.160.60">
    <property type="entry name" value="Outer membrane protein transport protein (OMPP1/FadL/TodX)"/>
    <property type="match status" value="1"/>
</dbReference>
<accession>A0A1F4U974</accession>
<proteinExistence type="predicted"/>
<dbReference type="EMBL" id="MEUM01000105">
    <property type="protein sequence ID" value="OGC41485.1"/>
    <property type="molecule type" value="Genomic_DNA"/>
</dbReference>
<evidence type="ECO:0000313" key="2">
    <source>
        <dbReference type="Proteomes" id="UP000177025"/>
    </source>
</evidence>
<organism evidence="1 2">
    <name type="scientific">candidate division WOR-3 bacterium RBG_13_43_14</name>
    <dbReference type="NCBI Taxonomy" id="1802590"/>
    <lineage>
        <taxon>Bacteria</taxon>
        <taxon>Bacteria division WOR-3</taxon>
    </lineage>
</organism>
<sequence>MILLLWIISFTFPGSIYSGDRIFYYDARSMASGGASVVNANGVNPAVFPENRFRVNFIYNPVFTSEKRGLRVYDSYGNNMGISTIDENVTSTDQYCGSLAIMPLNSFYLGCRFVPAWNFSYNYRHESRDDFYQLQSIEEITNQGAIDDLEPMIGLAIGRISIGVSYIIQYGNIHYRYSLITNSGADSIMESSTSYQGSTGRAGIYFKSKIGLDLGYVYTYRSSLSANNSGADLNYPTTQVIGFAYQPANRLPTRLAVELAYEKWVQPLFVYKLGIEHHVTEQQALRYGFCLLPDYNEKSIWTTVFCIGYGMKRDRFMVDIAYSYAKRDYSSYSLNLALPENLYFSESTNNIILSVSYYF</sequence>
<dbReference type="AlphaFoldDB" id="A0A1F4U974"/>